<comment type="caution">
    <text evidence="2">The sequence shown here is derived from an EMBL/GenBank/DDBJ whole genome shotgun (WGS) entry which is preliminary data.</text>
</comment>
<dbReference type="Proteomes" id="UP000321249">
    <property type="component" value="Unassembled WGS sequence"/>
</dbReference>
<feature type="region of interest" description="Disordered" evidence="1">
    <location>
        <begin position="181"/>
        <end position="214"/>
    </location>
</feature>
<organism evidence="2 3">
    <name type="scientific">Allosphingosinicella ginsenosidimutans</name>
    <dbReference type="NCBI Taxonomy" id="1176539"/>
    <lineage>
        <taxon>Bacteria</taxon>
        <taxon>Pseudomonadati</taxon>
        <taxon>Pseudomonadota</taxon>
        <taxon>Alphaproteobacteria</taxon>
        <taxon>Sphingomonadales</taxon>
        <taxon>Sphingomonadaceae</taxon>
        <taxon>Allosphingosinicella</taxon>
    </lineage>
</organism>
<name>A0A5C6TPQ4_9SPHN</name>
<reference evidence="2 3" key="1">
    <citation type="journal article" date="2015" name="J. Microbiol.">
        <title>Sphingosinicella ginsenosidimutans sp. nov., with ginsenoside converting activity.</title>
        <authorList>
            <person name="Kim J.K."/>
            <person name="Kang M.S."/>
            <person name="Park S.C."/>
            <person name="Kim K.M."/>
            <person name="Choi K."/>
            <person name="Yoon M.H."/>
            <person name="Im W.T."/>
        </authorList>
    </citation>
    <scope>NUCLEOTIDE SEQUENCE [LARGE SCALE GENOMIC DNA]</scope>
    <source>
        <strain evidence="2 3">BS-11</strain>
    </source>
</reference>
<keyword evidence="3" id="KW-1185">Reference proteome</keyword>
<evidence type="ECO:0000313" key="2">
    <source>
        <dbReference type="EMBL" id="TXC62249.1"/>
    </source>
</evidence>
<evidence type="ECO:0000313" key="3">
    <source>
        <dbReference type="Proteomes" id="UP000321249"/>
    </source>
</evidence>
<sequence length="214" mass="22300">MARPERVRTVMFAALNGICVALVSPDPMPSRSFFQPGRFVSVRPHGGERAMIRNMILAAAGGLALAGCSAGAEKTAAEAAVTQFHQLLDQARYSDIYAATAPDFRQATSEAQFTDLLQRVHALGNVRAANQSGWQVNYTGSGHLVTLHYTTQYAAAQAREDFIYRVADGAAALVNYSVSSDGAGAGQAQAEDPNTAPAPDQGGKGAGDDGAGGK</sequence>
<dbReference type="AlphaFoldDB" id="A0A5C6TPQ4"/>
<protein>
    <submittedName>
        <fullName evidence="2">DUF4019 domain-containing protein</fullName>
    </submittedName>
</protein>
<proteinExistence type="predicted"/>
<feature type="compositionally biased region" description="Gly residues" evidence="1">
    <location>
        <begin position="202"/>
        <end position="214"/>
    </location>
</feature>
<dbReference type="EMBL" id="VOQQ01000001">
    <property type="protein sequence ID" value="TXC62249.1"/>
    <property type="molecule type" value="Genomic_DNA"/>
</dbReference>
<dbReference type="InterPro" id="IPR025091">
    <property type="entry name" value="DUF4019"/>
</dbReference>
<evidence type="ECO:0000256" key="1">
    <source>
        <dbReference type="SAM" id="MobiDB-lite"/>
    </source>
</evidence>
<gene>
    <name evidence="2" type="ORF">FRZ32_00425</name>
</gene>
<dbReference type="Pfam" id="PF13211">
    <property type="entry name" value="DUF4019"/>
    <property type="match status" value="1"/>
</dbReference>
<accession>A0A5C6TPQ4</accession>